<sequence length="217" mass="24037">MTDPSYPRENRRVVYVHPNLQWACFKHCLKEKTFAGPDSSNSLASSVSPALPSSASNFATSTAGSRSWPDYVLGSSSTSPPIVSPPGLNLCVDLSQFSLQRVSASVSSIPPRVTLTHFMVLRPRKSQTVNVSVSSALQVASLPQQELFTFKDANKYLTWHKAMKEEIQALHYNNTWNSVPFHSFMNVVGSVQFIKLKGTHVVVLRDIKAWLIARGFI</sequence>
<gene>
    <name evidence="2" type="primary">LOC105135016</name>
</gene>
<name>A0AAJ6Y0V6_POPEU</name>
<dbReference type="GeneID" id="105135016"/>
<dbReference type="RefSeq" id="XP_011037989.1">
    <property type="nucleotide sequence ID" value="XM_011039687.1"/>
</dbReference>
<dbReference type="KEGG" id="peu:105135016"/>
<proteinExistence type="predicted"/>
<keyword evidence="1" id="KW-1185">Reference proteome</keyword>
<dbReference type="AlphaFoldDB" id="A0AAJ6Y0V6"/>
<reference evidence="2" key="1">
    <citation type="submission" date="2025-08" db="UniProtKB">
        <authorList>
            <consortium name="RefSeq"/>
        </authorList>
    </citation>
    <scope>IDENTIFICATION</scope>
</reference>
<evidence type="ECO:0000313" key="1">
    <source>
        <dbReference type="Proteomes" id="UP000694918"/>
    </source>
</evidence>
<organism evidence="1 2">
    <name type="scientific">Populus euphratica</name>
    <name type="common">Euphrates poplar</name>
    <dbReference type="NCBI Taxonomy" id="75702"/>
    <lineage>
        <taxon>Eukaryota</taxon>
        <taxon>Viridiplantae</taxon>
        <taxon>Streptophyta</taxon>
        <taxon>Embryophyta</taxon>
        <taxon>Tracheophyta</taxon>
        <taxon>Spermatophyta</taxon>
        <taxon>Magnoliopsida</taxon>
        <taxon>eudicotyledons</taxon>
        <taxon>Gunneridae</taxon>
        <taxon>Pentapetalae</taxon>
        <taxon>rosids</taxon>
        <taxon>fabids</taxon>
        <taxon>Malpighiales</taxon>
        <taxon>Salicaceae</taxon>
        <taxon>Saliceae</taxon>
        <taxon>Populus</taxon>
    </lineage>
</organism>
<evidence type="ECO:0000313" key="2">
    <source>
        <dbReference type="RefSeq" id="XP_011037989.1"/>
    </source>
</evidence>
<accession>A0AAJ6Y0V6</accession>
<protein>
    <submittedName>
        <fullName evidence="2">Uncharacterized protein LOC105135016</fullName>
    </submittedName>
</protein>
<dbReference type="Proteomes" id="UP000694918">
    <property type="component" value="Unplaced"/>
</dbReference>